<gene>
    <name evidence="1" type="ORF">HMPREF9418_1209</name>
</gene>
<accession>A0AA36UK10</accession>
<comment type="caution">
    <text evidence="1">The sequence shown here is derived from an EMBL/GenBank/DDBJ whole genome shotgun (WGS) entry which is preliminary data.</text>
</comment>
<evidence type="ECO:0000313" key="1">
    <source>
        <dbReference type="EMBL" id="EGQ77208.1"/>
    </source>
</evidence>
<reference evidence="1 2" key="1">
    <citation type="submission" date="2011-05" db="EMBL/GenBank/DDBJ databases">
        <authorList>
            <person name="Muzny D."/>
            <person name="Qin X."/>
            <person name="Deng J."/>
            <person name="Jiang H."/>
            <person name="Liu Y."/>
            <person name="Qu J."/>
            <person name="Song X.-Z."/>
            <person name="Zhang L."/>
            <person name="Thornton R."/>
            <person name="Coyle M."/>
            <person name="Francisco L."/>
            <person name="Jackson L."/>
            <person name="Javaid M."/>
            <person name="Korchina V."/>
            <person name="Kovar C."/>
            <person name="Mata R."/>
            <person name="Mathew T."/>
            <person name="Ngo R."/>
            <person name="Nguyen L."/>
            <person name="Nguyen N."/>
            <person name="Okwuonu G."/>
            <person name="Ongeri F."/>
            <person name="Pham C."/>
            <person name="Simmons D."/>
            <person name="Wilczek-Boney K."/>
            <person name="Hale W."/>
            <person name="Jakkamsetti A."/>
            <person name="Pham P."/>
            <person name="Ruth R."/>
            <person name="San Lucas F."/>
            <person name="Warren J."/>
            <person name="Zhang J."/>
            <person name="Zhao Z."/>
            <person name="Zhou C."/>
            <person name="Zhu D."/>
            <person name="Lee S."/>
            <person name="Bess C."/>
            <person name="Blankenburg K."/>
            <person name="Forbes L."/>
            <person name="Fu Q."/>
            <person name="Gubbala S."/>
            <person name="Hirani K."/>
            <person name="Jayaseelan J.C."/>
            <person name="Lara F."/>
            <person name="Munidasa M."/>
            <person name="Palculict T."/>
            <person name="Patil S."/>
            <person name="Pu L.-L."/>
            <person name="Saada N."/>
            <person name="Tang L."/>
            <person name="Weissenberger G."/>
            <person name="Zhu Y."/>
            <person name="Hemphill L."/>
            <person name="Shang Y."/>
            <person name="Youmans B."/>
            <person name="Ayvaz T."/>
            <person name="Ross M."/>
            <person name="Santibanez J."/>
            <person name="Aqrawi P."/>
            <person name="Gross S."/>
            <person name="Joshi V."/>
            <person name="Fowler G."/>
            <person name="Nazareth L."/>
            <person name="Reid J."/>
            <person name="Worley K."/>
            <person name="Petrosino J."/>
            <person name="Highlander S."/>
            <person name="Gibbs R."/>
        </authorList>
    </citation>
    <scope>NUCLEOTIDE SEQUENCE [LARGE SCALE GENOMIC DNA]</scope>
    <source>
        <strain evidence="1 2">ATCC 33926</strain>
    </source>
</reference>
<dbReference type="AlphaFoldDB" id="A0AA36UK10"/>
<evidence type="ECO:0000313" key="2">
    <source>
        <dbReference type="Proteomes" id="UP000004982"/>
    </source>
</evidence>
<protein>
    <submittedName>
        <fullName evidence="1">Uncharacterized protein</fullName>
    </submittedName>
</protein>
<organism evidence="1 2">
    <name type="scientific">Neisseria macacae ATCC 33926</name>
    <dbReference type="NCBI Taxonomy" id="997348"/>
    <lineage>
        <taxon>Bacteria</taxon>
        <taxon>Pseudomonadati</taxon>
        <taxon>Pseudomonadota</taxon>
        <taxon>Betaproteobacteria</taxon>
        <taxon>Neisseriales</taxon>
        <taxon>Neisseriaceae</taxon>
        <taxon>Neisseria</taxon>
    </lineage>
</organism>
<proteinExistence type="predicted"/>
<dbReference type="EMBL" id="AFQE01000058">
    <property type="protein sequence ID" value="EGQ77208.1"/>
    <property type="molecule type" value="Genomic_DNA"/>
</dbReference>
<dbReference type="Proteomes" id="UP000004982">
    <property type="component" value="Unassembled WGS sequence"/>
</dbReference>
<name>A0AA36UK10_9NEIS</name>
<sequence>MGFVAFIPVSTHSRLKAAGFDALGFVAFIPVSTHSRLKAAAVS</sequence>